<feature type="transmembrane region" description="Helical" evidence="2">
    <location>
        <begin position="158"/>
        <end position="179"/>
    </location>
</feature>
<proteinExistence type="predicted"/>
<evidence type="ECO:0000256" key="2">
    <source>
        <dbReference type="SAM" id="Phobius"/>
    </source>
</evidence>
<name>A0A2G8RYH0_9APHY</name>
<feature type="transmembrane region" description="Helical" evidence="2">
    <location>
        <begin position="6"/>
        <end position="27"/>
    </location>
</feature>
<accession>A0A2G8RYH0</accession>
<dbReference type="EMBL" id="AYKW01000045">
    <property type="protein sequence ID" value="PIL26562.1"/>
    <property type="molecule type" value="Genomic_DNA"/>
</dbReference>
<gene>
    <name evidence="3" type="ORF">GSI_12320</name>
</gene>
<feature type="transmembrane region" description="Helical" evidence="2">
    <location>
        <begin position="130"/>
        <end position="152"/>
    </location>
</feature>
<keyword evidence="4" id="KW-1185">Reference proteome</keyword>
<evidence type="ECO:0000313" key="4">
    <source>
        <dbReference type="Proteomes" id="UP000230002"/>
    </source>
</evidence>
<feature type="region of interest" description="Disordered" evidence="1">
    <location>
        <begin position="262"/>
        <end position="321"/>
    </location>
</feature>
<feature type="transmembrane region" description="Helical" evidence="2">
    <location>
        <begin position="235"/>
        <end position="256"/>
    </location>
</feature>
<evidence type="ECO:0000313" key="3">
    <source>
        <dbReference type="EMBL" id="PIL26562.1"/>
    </source>
</evidence>
<feature type="transmembrane region" description="Helical" evidence="2">
    <location>
        <begin position="48"/>
        <end position="69"/>
    </location>
</feature>
<reference evidence="3 4" key="1">
    <citation type="journal article" date="2015" name="Sci. Rep.">
        <title>Chromosome-level genome map provides insights into diverse defense mechanisms in the medicinal fungus Ganoderma sinense.</title>
        <authorList>
            <person name="Zhu Y."/>
            <person name="Xu J."/>
            <person name="Sun C."/>
            <person name="Zhou S."/>
            <person name="Xu H."/>
            <person name="Nelson D.R."/>
            <person name="Qian J."/>
            <person name="Song J."/>
            <person name="Luo H."/>
            <person name="Xiang L."/>
            <person name="Li Y."/>
            <person name="Xu Z."/>
            <person name="Ji A."/>
            <person name="Wang L."/>
            <person name="Lu S."/>
            <person name="Hayward A."/>
            <person name="Sun W."/>
            <person name="Li X."/>
            <person name="Schwartz D.C."/>
            <person name="Wang Y."/>
            <person name="Chen S."/>
        </authorList>
    </citation>
    <scope>NUCLEOTIDE SEQUENCE [LARGE SCALE GENOMIC DNA]</scope>
    <source>
        <strain evidence="3 4">ZZ0214-1</strain>
    </source>
</reference>
<comment type="caution">
    <text evidence="3">The sequence shown here is derived from an EMBL/GenBank/DDBJ whole genome shotgun (WGS) entry which is preliminary data.</text>
</comment>
<dbReference type="AlphaFoldDB" id="A0A2G8RYH0"/>
<feature type="compositionally biased region" description="Polar residues" evidence="1">
    <location>
        <begin position="297"/>
        <end position="308"/>
    </location>
</feature>
<sequence>MDVLNSRIVGLFLESLLCGLFLVTYSMGTWALAQGDRQASTLPRRNMVLIGINTLMLLLAVVHLCITLWTTLHGFVARGDTRDTAYRALSSDPLFVSVQQTQFYLYVTQTLIGDGFMVYRLFVVWDRRRAVVAVPAILFFIDIVSGYCYTLVPYFAFVFYPVSFFTNALSSGLIMWRVLSSKSSEAQSHWRLHSRAAFNFVRYRRVFEAIVQSAAIYSAASISLLVTMFISPNVGLYACLSVFPPLIGLVFSLIVLQIGRNSGSATSDHGRASSRSRRDSEESHIPLQYSAGDDGAGSQSYTAVQRESSPPPTYVPKASQARYSKRSLSSVYSTDTVLMYDDASRVVQLSEASK</sequence>
<feature type="transmembrane region" description="Helical" evidence="2">
    <location>
        <begin position="209"/>
        <end position="229"/>
    </location>
</feature>
<keyword evidence="2" id="KW-0472">Membrane</keyword>
<keyword evidence="2" id="KW-1133">Transmembrane helix</keyword>
<keyword evidence="2" id="KW-0812">Transmembrane</keyword>
<protein>
    <submittedName>
        <fullName evidence="3">Uncharacterized protein</fullName>
    </submittedName>
</protein>
<organism evidence="3 4">
    <name type="scientific">Ganoderma sinense ZZ0214-1</name>
    <dbReference type="NCBI Taxonomy" id="1077348"/>
    <lineage>
        <taxon>Eukaryota</taxon>
        <taxon>Fungi</taxon>
        <taxon>Dikarya</taxon>
        <taxon>Basidiomycota</taxon>
        <taxon>Agaricomycotina</taxon>
        <taxon>Agaricomycetes</taxon>
        <taxon>Polyporales</taxon>
        <taxon>Polyporaceae</taxon>
        <taxon>Ganoderma</taxon>
    </lineage>
</organism>
<feature type="transmembrane region" description="Helical" evidence="2">
    <location>
        <begin position="103"/>
        <end position="123"/>
    </location>
</feature>
<evidence type="ECO:0000256" key="1">
    <source>
        <dbReference type="SAM" id="MobiDB-lite"/>
    </source>
</evidence>
<dbReference type="STRING" id="1077348.A0A2G8RYH0"/>
<feature type="compositionally biased region" description="Basic and acidic residues" evidence="1">
    <location>
        <begin position="268"/>
        <end position="284"/>
    </location>
</feature>
<dbReference type="Proteomes" id="UP000230002">
    <property type="component" value="Unassembled WGS sequence"/>
</dbReference>
<dbReference type="OrthoDB" id="2744308at2759"/>